<dbReference type="EMBL" id="JACHLL010000002">
    <property type="protein sequence ID" value="MBB6341096.1"/>
    <property type="molecule type" value="Genomic_DNA"/>
</dbReference>
<dbReference type="SUPFAM" id="SSF55781">
    <property type="entry name" value="GAF domain-like"/>
    <property type="match status" value="1"/>
</dbReference>
<dbReference type="GO" id="GO:0003824">
    <property type="term" value="F:catalytic activity"/>
    <property type="evidence" value="ECO:0007669"/>
    <property type="project" value="UniProtKB-ARBA"/>
</dbReference>
<organism evidence="4 5">
    <name type="scientific">Pseudomonas fluvialis</name>
    <dbReference type="NCBI Taxonomy" id="1793966"/>
    <lineage>
        <taxon>Bacteria</taxon>
        <taxon>Pseudomonadati</taxon>
        <taxon>Pseudomonadota</taxon>
        <taxon>Gammaproteobacteria</taxon>
        <taxon>Pseudomonadales</taxon>
        <taxon>Pseudomonadaceae</taxon>
        <taxon>Pseudomonas</taxon>
    </lineage>
</organism>
<dbReference type="PANTHER" id="PTHR46663">
    <property type="entry name" value="DIGUANYLATE CYCLASE DGCT-RELATED"/>
    <property type="match status" value="1"/>
</dbReference>
<accession>A0A7X0BT99</accession>
<evidence type="ECO:0000256" key="1">
    <source>
        <dbReference type="ARBA" id="ARBA00001946"/>
    </source>
</evidence>
<comment type="caution">
    <text evidence="4">The sequence shown here is derived from an EMBL/GenBank/DDBJ whole genome shotgun (WGS) entry which is preliminary data.</text>
</comment>
<dbReference type="InterPro" id="IPR003018">
    <property type="entry name" value="GAF"/>
</dbReference>
<evidence type="ECO:0000313" key="5">
    <source>
        <dbReference type="Proteomes" id="UP000557193"/>
    </source>
</evidence>
<proteinExistence type="predicted"/>
<dbReference type="InterPro" id="IPR052163">
    <property type="entry name" value="DGC-Regulatory_Protein"/>
</dbReference>
<dbReference type="InterPro" id="IPR043128">
    <property type="entry name" value="Rev_trsase/Diguanyl_cyclase"/>
</dbReference>
<comment type="cofactor">
    <cofactor evidence="1">
        <name>Mg(2+)</name>
        <dbReference type="ChEBI" id="CHEBI:18420"/>
    </cofactor>
</comment>
<evidence type="ECO:0000256" key="2">
    <source>
        <dbReference type="ARBA" id="ARBA00004533"/>
    </source>
</evidence>
<evidence type="ECO:0000313" key="4">
    <source>
        <dbReference type="EMBL" id="MBB6341096.1"/>
    </source>
</evidence>
<evidence type="ECO:0000259" key="3">
    <source>
        <dbReference type="PROSITE" id="PS50887"/>
    </source>
</evidence>
<gene>
    <name evidence="4" type="ORF">HNP49_001253</name>
</gene>
<dbReference type="Proteomes" id="UP000557193">
    <property type="component" value="Unassembled WGS sequence"/>
</dbReference>
<dbReference type="SUPFAM" id="SSF55073">
    <property type="entry name" value="Nucleotide cyclase"/>
    <property type="match status" value="1"/>
</dbReference>
<dbReference type="InterPro" id="IPR000160">
    <property type="entry name" value="GGDEF_dom"/>
</dbReference>
<dbReference type="Gene3D" id="3.30.70.270">
    <property type="match status" value="1"/>
</dbReference>
<dbReference type="InterPro" id="IPR029787">
    <property type="entry name" value="Nucleotide_cyclase"/>
</dbReference>
<sequence>MPREPDITLPSRDQLIAIIRIQTEIARQGLDLAQVMSVVVERALDLIKAEGAVIELAEDEDMVYRAVSGIAAGQLGLRLKRASSLSGRCVMSGEILRCTDTETDERVDRAACRRMSIRSMLVIPLRHEDTTVGVLKVMSKAVAAFNDADEAVLGLLAEVLGADMFMAATYAAQDLYYRATHDEMTGVANRALFFDRLRSDLARAARDGSEFGLLLIDMDGLKAINDHYGHRAGDAAICEVARRATHALRRSDIIARLGGDEFGVILQPTNGMSYLAEGVERLREAISEPFEFESNWLKLGVSIGAAIALKDGTTLEALVEHADKAMYQNKRERKRLDNLSL</sequence>
<reference evidence="4 5" key="1">
    <citation type="submission" date="2020-08" db="EMBL/GenBank/DDBJ databases">
        <title>Functional genomics of gut bacteria from endangered species of beetles.</title>
        <authorList>
            <person name="Carlos-Shanley C."/>
        </authorList>
    </citation>
    <scope>NUCLEOTIDE SEQUENCE [LARGE SCALE GENOMIC DNA]</scope>
    <source>
        <strain evidence="4 5">S00202</strain>
    </source>
</reference>
<dbReference type="InterPro" id="IPR029016">
    <property type="entry name" value="GAF-like_dom_sf"/>
</dbReference>
<comment type="subcellular location">
    <subcellularLocation>
        <location evidence="2">Cell inner membrane</location>
    </subcellularLocation>
</comment>
<dbReference type="NCBIfam" id="TIGR00254">
    <property type="entry name" value="GGDEF"/>
    <property type="match status" value="1"/>
</dbReference>
<protein>
    <submittedName>
        <fullName evidence="4">Diguanylate cyclase (GGDEF)-like protein</fullName>
    </submittedName>
</protein>
<dbReference type="SMART" id="SM00267">
    <property type="entry name" value="GGDEF"/>
    <property type="match status" value="1"/>
</dbReference>
<keyword evidence="5" id="KW-1185">Reference proteome</keyword>
<dbReference type="GO" id="GO:0005886">
    <property type="term" value="C:plasma membrane"/>
    <property type="evidence" value="ECO:0007669"/>
    <property type="project" value="UniProtKB-SubCell"/>
</dbReference>
<dbReference type="RefSeq" id="WP_184681597.1">
    <property type="nucleotide sequence ID" value="NZ_JACHLL010000002.1"/>
</dbReference>
<dbReference type="PROSITE" id="PS50887">
    <property type="entry name" value="GGDEF"/>
    <property type="match status" value="1"/>
</dbReference>
<feature type="domain" description="GGDEF" evidence="3">
    <location>
        <begin position="209"/>
        <end position="341"/>
    </location>
</feature>
<dbReference type="FunFam" id="3.30.70.270:FF:000001">
    <property type="entry name" value="Diguanylate cyclase domain protein"/>
    <property type="match status" value="1"/>
</dbReference>
<dbReference type="AlphaFoldDB" id="A0A7X0BT99"/>
<dbReference type="Gene3D" id="3.30.450.40">
    <property type="match status" value="1"/>
</dbReference>
<dbReference type="SMART" id="SM00065">
    <property type="entry name" value="GAF"/>
    <property type="match status" value="1"/>
</dbReference>
<dbReference type="Pfam" id="PF00990">
    <property type="entry name" value="GGDEF"/>
    <property type="match status" value="1"/>
</dbReference>
<dbReference type="Pfam" id="PF13185">
    <property type="entry name" value="GAF_2"/>
    <property type="match status" value="1"/>
</dbReference>
<name>A0A7X0BT99_9PSED</name>
<dbReference type="CDD" id="cd01949">
    <property type="entry name" value="GGDEF"/>
    <property type="match status" value="1"/>
</dbReference>
<dbReference type="PANTHER" id="PTHR46663:SF2">
    <property type="entry name" value="GGDEF DOMAIN-CONTAINING PROTEIN"/>
    <property type="match status" value="1"/>
</dbReference>